<dbReference type="OrthoDB" id="993137at2759"/>
<dbReference type="AlphaFoldDB" id="A0A9W7HUY8"/>
<evidence type="ECO:0000313" key="2">
    <source>
        <dbReference type="EMBL" id="GMI83213.1"/>
    </source>
</evidence>
<feature type="region of interest" description="Disordered" evidence="1">
    <location>
        <begin position="36"/>
        <end position="98"/>
    </location>
</feature>
<keyword evidence="3" id="KW-1185">Reference proteome</keyword>
<comment type="caution">
    <text evidence="2">The sequence shown here is derived from an EMBL/GenBank/DDBJ whole genome shotgun (WGS) entry which is preliminary data.</text>
</comment>
<proteinExistence type="predicted"/>
<dbReference type="Proteomes" id="UP001165190">
    <property type="component" value="Unassembled WGS sequence"/>
</dbReference>
<evidence type="ECO:0000256" key="1">
    <source>
        <dbReference type="SAM" id="MobiDB-lite"/>
    </source>
</evidence>
<gene>
    <name evidence="2" type="ORF">HRI_001990600</name>
</gene>
<evidence type="ECO:0000313" key="3">
    <source>
        <dbReference type="Proteomes" id="UP001165190"/>
    </source>
</evidence>
<organism evidence="2 3">
    <name type="scientific">Hibiscus trionum</name>
    <name type="common">Flower of an hour</name>
    <dbReference type="NCBI Taxonomy" id="183268"/>
    <lineage>
        <taxon>Eukaryota</taxon>
        <taxon>Viridiplantae</taxon>
        <taxon>Streptophyta</taxon>
        <taxon>Embryophyta</taxon>
        <taxon>Tracheophyta</taxon>
        <taxon>Spermatophyta</taxon>
        <taxon>Magnoliopsida</taxon>
        <taxon>eudicotyledons</taxon>
        <taxon>Gunneridae</taxon>
        <taxon>Pentapetalae</taxon>
        <taxon>rosids</taxon>
        <taxon>malvids</taxon>
        <taxon>Malvales</taxon>
        <taxon>Malvaceae</taxon>
        <taxon>Malvoideae</taxon>
        <taxon>Hibiscus</taxon>
    </lineage>
</organism>
<dbReference type="EMBL" id="BSYR01000019">
    <property type="protein sequence ID" value="GMI83213.1"/>
    <property type="molecule type" value="Genomic_DNA"/>
</dbReference>
<accession>A0A9W7HUY8</accession>
<sequence>MEMEDGSSTKQGSPFYYPTSFHEVVRAVLSCLGFHQNPISSSNKADHNQHAPPEEGSVIDPPPDPPSTTARGGGGVPVISFSTPKRPGTGGGRGPQIN</sequence>
<feature type="compositionally biased region" description="Basic and acidic residues" evidence="1">
    <location>
        <begin position="44"/>
        <end position="53"/>
    </location>
</feature>
<protein>
    <submittedName>
        <fullName evidence="2">Uncharacterized protein</fullName>
    </submittedName>
</protein>
<name>A0A9W7HUY8_HIBTR</name>
<reference evidence="2" key="1">
    <citation type="submission" date="2023-05" db="EMBL/GenBank/DDBJ databases">
        <title>Genome and transcriptome analyses reveal genes involved in the formation of fine ridges on petal epidermal cells in Hibiscus trionum.</title>
        <authorList>
            <person name="Koshimizu S."/>
            <person name="Masuda S."/>
            <person name="Ishii T."/>
            <person name="Shirasu K."/>
            <person name="Hoshino A."/>
            <person name="Arita M."/>
        </authorList>
    </citation>
    <scope>NUCLEOTIDE SEQUENCE</scope>
    <source>
        <strain evidence="2">Hamamatsu line</strain>
    </source>
</reference>
<feature type="compositionally biased region" description="Gly residues" evidence="1">
    <location>
        <begin position="88"/>
        <end position="98"/>
    </location>
</feature>